<dbReference type="InterPro" id="IPR039258">
    <property type="entry name" value="ZNF511"/>
</dbReference>
<gene>
    <name evidence="2" type="ORF">LAMI_0E09780G</name>
</gene>
<dbReference type="PROSITE" id="PS00028">
    <property type="entry name" value="ZINC_FINGER_C2H2_1"/>
    <property type="match status" value="2"/>
</dbReference>
<feature type="domain" description="C2H2-type" evidence="1">
    <location>
        <begin position="86"/>
        <end position="109"/>
    </location>
</feature>
<organism evidence="2 3">
    <name type="scientific">Lachancea mirantina</name>
    <dbReference type="NCBI Taxonomy" id="1230905"/>
    <lineage>
        <taxon>Eukaryota</taxon>
        <taxon>Fungi</taxon>
        <taxon>Dikarya</taxon>
        <taxon>Ascomycota</taxon>
        <taxon>Saccharomycotina</taxon>
        <taxon>Saccharomycetes</taxon>
        <taxon>Saccharomycetales</taxon>
        <taxon>Saccharomycetaceae</taxon>
        <taxon>Lachancea</taxon>
    </lineage>
</organism>
<name>A0A1G4JNR2_9SACH</name>
<dbReference type="SMART" id="SM00355">
    <property type="entry name" value="ZnF_C2H2"/>
    <property type="match status" value="2"/>
</dbReference>
<dbReference type="Proteomes" id="UP000191024">
    <property type="component" value="Chromosome E"/>
</dbReference>
<dbReference type="EMBL" id="LT598465">
    <property type="protein sequence ID" value="SCU92325.1"/>
    <property type="molecule type" value="Genomic_DNA"/>
</dbReference>
<sequence length="126" mass="14759">MGPKRVADSSWEQRKELNKSVAPFWCNEPPCNGVNVPAELISMHVQQMHENVCEACGLNLINEWSLELHLSECHDPFRPAKGAFMCYEMNCDEHFENHLDRVQHLKDNHNYPDDYPFDFIYEGYTD</sequence>
<evidence type="ECO:0000259" key="1">
    <source>
        <dbReference type="PROSITE" id="PS00028"/>
    </source>
</evidence>
<dbReference type="OrthoDB" id="18440at2759"/>
<evidence type="ECO:0000313" key="2">
    <source>
        <dbReference type="EMBL" id="SCU92325.1"/>
    </source>
</evidence>
<keyword evidence="3" id="KW-1185">Reference proteome</keyword>
<dbReference type="InterPro" id="IPR013087">
    <property type="entry name" value="Znf_C2H2_type"/>
</dbReference>
<evidence type="ECO:0000313" key="3">
    <source>
        <dbReference type="Proteomes" id="UP000191024"/>
    </source>
</evidence>
<proteinExistence type="predicted"/>
<feature type="domain" description="C2H2-type" evidence="1">
    <location>
        <begin position="53"/>
        <end position="74"/>
    </location>
</feature>
<accession>A0A1G4JNR2</accession>
<protein>
    <submittedName>
        <fullName evidence="2">LAMI_0E09780g1_1</fullName>
    </submittedName>
</protein>
<dbReference type="PANTHER" id="PTHR21354">
    <property type="entry name" value="ZINC FINGER PROTEIN 511"/>
    <property type="match status" value="1"/>
</dbReference>
<reference evidence="2 3" key="1">
    <citation type="submission" date="2016-03" db="EMBL/GenBank/DDBJ databases">
        <authorList>
            <person name="Devillers H."/>
        </authorList>
    </citation>
    <scope>NUCLEOTIDE SEQUENCE [LARGE SCALE GENOMIC DNA]</scope>
    <source>
        <strain evidence="2">CBS 11717</strain>
    </source>
</reference>
<dbReference type="PANTHER" id="PTHR21354:SF0">
    <property type="entry name" value="ZINC FINGER PROTEIN 511"/>
    <property type="match status" value="1"/>
</dbReference>
<dbReference type="AlphaFoldDB" id="A0A1G4JNR2"/>